<dbReference type="PANTHER" id="PTHR10598:SF0">
    <property type="entry name" value="SET1_ASH2 HISTONE METHYLTRANSFERASE COMPLEX SUBUNIT ASH2"/>
    <property type="match status" value="1"/>
</dbReference>
<dbReference type="Pfam" id="PF00622">
    <property type="entry name" value="SPRY"/>
    <property type="match status" value="2"/>
</dbReference>
<evidence type="ECO:0000313" key="8">
    <source>
        <dbReference type="EMBL" id="VUZ38735.1"/>
    </source>
</evidence>
<dbReference type="SUPFAM" id="SSF57903">
    <property type="entry name" value="FYVE/PHD zinc finger"/>
    <property type="match status" value="1"/>
</dbReference>
<feature type="region of interest" description="Disordered" evidence="6">
    <location>
        <begin position="241"/>
        <end position="277"/>
    </location>
</feature>
<evidence type="ECO:0000256" key="2">
    <source>
        <dbReference type="ARBA" id="ARBA00022723"/>
    </source>
</evidence>
<evidence type="ECO:0000256" key="4">
    <source>
        <dbReference type="ARBA" id="ARBA00022833"/>
    </source>
</evidence>
<proteinExistence type="predicted"/>
<feature type="region of interest" description="Disordered" evidence="6">
    <location>
        <begin position="212"/>
        <end position="231"/>
    </location>
</feature>
<dbReference type="Gene3D" id="2.60.120.920">
    <property type="match status" value="1"/>
</dbReference>
<dbReference type="Pfam" id="PF21198">
    <property type="entry name" value="ASH2L-like_WH"/>
    <property type="match status" value="1"/>
</dbReference>
<evidence type="ECO:0000256" key="5">
    <source>
        <dbReference type="ARBA" id="ARBA00023242"/>
    </source>
</evidence>
<keyword evidence="5" id="KW-0539">Nucleus</keyword>
<dbReference type="Gene3D" id="3.90.980.20">
    <property type="match status" value="1"/>
</dbReference>
<dbReference type="InterPro" id="IPR011011">
    <property type="entry name" value="Znf_FYVE_PHD"/>
</dbReference>
<name>A0A564XUN0_HYMDI</name>
<evidence type="ECO:0000256" key="6">
    <source>
        <dbReference type="SAM" id="MobiDB-lite"/>
    </source>
</evidence>
<dbReference type="InterPro" id="IPR049455">
    <property type="entry name" value="ASH2-like_PHD"/>
</dbReference>
<dbReference type="PROSITE" id="PS50188">
    <property type="entry name" value="B302_SPRY"/>
    <property type="match status" value="1"/>
</dbReference>
<dbReference type="EMBL" id="CABIJS010000006">
    <property type="protein sequence ID" value="VUZ38735.1"/>
    <property type="molecule type" value="Genomic_DNA"/>
</dbReference>
<dbReference type="Pfam" id="PF21257">
    <property type="entry name" value="PHD_ash2p_like"/>
    <property type="match status" value="1"/>
</dbReference>
<dbReference type="GO" id="GO:0000976">
    <property type="term" value="F:transcription cis-regulatory region binding"/>
    <property type="evidence" value="ECO:0007669"/>
    <property type="project" value="TreeGrafter"/>
</dbReference>
<dbReference type="GO" id="GO:0008270">
    <property type="term" value="F:zinc ion binding"/>
    <property type="evidence" value="ECO:0007669"/>
    <property type="project" value="UniProtKB-KW"/>
</dbReference>
<dbReference type="InterPro" id="IPR001965">
    <property type="entry name" value="Znf_PHD"/>
</dbReference>
<dbReference type="InterPro" id="IPR001870">
    <property type="entry name" value="B30.2/SPRY"/>
</dbReference>
<keyword evidence="9" id="KW-1185">Reference proteome</keyword>
<dbReference type="InterPro" id="IPR013320">
    <property type="entry name" value="ConA-like_dom_sf"/>
</dbReference>
<dbReference type="PROSITE" id="PS01359">
    <property type="entry name" value="ZF_PHD_1"/>
    <property type="match status" value="1"/>
</dbReference>
<evidence type="ECO:0000256" key="3">
    <source>
        <dbReference type="ARBA" id="ARBA00022771"/>
    </source>
</evidence>
<comment type="subcellular location">
    <subcellularLocation>
        <location evidence="1">Nucleus</location>
    </subcellularLocation>
</comment>
<dbReference type="InterPro" id="IPR003877">
    <property type="entry name" value="SPRY_dom"/>
</dbReference>
<dbReference type="InterPro" id="IPR019786">
    <property type="entry name" value="Zinc_finger_PHD-type_CS"/>
</dbReference>
<sequence length="648" mass="72122">MAEPMEIVETDGSAKSERDDKLKELMSRTIHIEVASGQQCYCGKCRDYSVAEFQCSHCYHWFHQQCINFDVGPAIPFMTAYHFMCKKCNNSQEEVFTKKQANYASMCQTVIANLMCASNGRIYFSLEKEVIPFLDRNWDIFTSQPRRSGSSWPGVLHKALVGNELFSLVDEGSESVVCLSCQELSTIGPSYERFRALTSQLKTSVSKRSAHSTLGSDVPLQRVGDGPSLITGDSLENSLGLGKSLRKGSGTGAGSQTGQGREGGGTGGNVRSTRRATAAAVAAGGSGIFGVSEKDDAKTKLTQFGFPVDHPLNTENYRYSLVEVDPHAKYRKQWEESEYTAGKPIPGYFYRVVLYPKVVLSLHDRAQQMKLSDSQTVVTGEKGYSMIRGTHSVHTGTWYFEATIVEQPEGSATRIGWSQILATLQAPCGFDKFSYSWRSRKGTVFHNSRGKHYAEEGYTKGDVIGCFIHLPKVSSSDMIPSSKCIYGIPTGPVKHGKAGTKNEFVKVKPSSEGSLTHYLTDSYKDRPVIRFKHIYYFEDILGDAKKVEKQLKPLPQSKIVFYRNGECMGTAFQDIYAGVYFPTISIYKSASVAVNFGPDFKYPPPESENWLPMSERRESMQVEQTISDMMYLLANDKHIEHIIKECGT</sequence>
<gene>
    <name evidence="8" type="ORF">WMSIL1_LOCUS161</name>
</gene>
<evidence type="ECO:0000259" key="7">
    <source>
        <dbReference type="PROSITE" id="PS50188"/>
    </source>
</evidence>
<protein>
    <recommendedName>
        <fullName evidence="7">B30.2/SPRY domain-containing protein</fullName>
    </recommendedName>
</protein>
<dbReference type="AlphaFoldDB" id="A0A564XUN0"/>
<evidence type="ECO:0000256" key="1">
    <source>
        <dbReference type="ARBA" id="ARBA00004123"/>
    </source>
</evidence>
<dbReference type="SUPFAM" id="SSF49899">
    <property type="entry name" value="Concanavalin A-like lectins/glucanases"/>
    <property type="match status" value="1"/>
</dbReference>
<dbReference type="InterPro" id="IPR043136">
    <property type="entry name" value="B30.2/SPRY_sf"/>
</dbReference>
<feature type="compositionally biased region" description="Gly residues" evidence="6">
    <location>
        <begin position="249"/>
        <end position="268"/>
    </location>
</feature>
<reference evidence="8 9" key="1">
    <citation type="submission" date="2019-07" db="EMBL/GenBank/DDBJ databases">
        <authorList>
            <person name="Jastrzebski P J."/>
            <person name="Paukszto L."/>
            <person name="Jastrzebski P J."/>
        </authorList>
    </citation>
    <scope>NUCLEOTIDE SEQUENCE [LARGE SCALE GENOMIC DNA]</scope>
    <source>
        <strain evidence="8 9">WMS-il1</strain>
    </source>
</reference>
<dbReference type="InterPro" id="IPR053835">
    <property type="entry name" value="ASH2L-like_WH"/>
</dbReference>
<dbReference type="Proteomes" id="UP000321570">
    <property type="component" value="Unassembled WGS sequence"/>
</dbReference>
<accession>A0A564XUN0</accession>
<feature type="domain" description="B30.2/SPRY" evidence="7">
    <location>
        <begin position="337"/>
        <end position="523"/>
    </location>
</feature>
<keyword evidence="4" id="KW-0862">Zinc</keyword>
<dbReference type="GO" id="GO:0048188">
    <property type="term" value="C:Set1C/COMPASS complex"/>
    <property type="evidence" value="ECO:0007669"/>
    <property type="project" value="InterPro"/>
</dbReference>
<dbReference type="CDD" id="cd12872">
    <property type="entry name" value="SPRY_Ash2"/>
    <property type="match status" value="1"/>
</dbReference>
<dbReference type="InterPro" id="IPR037353">
    <property type="entry name" value="ASH2"/>
</dbReference>
<organism evidence="8 9">
    <name type="scientific">Hymenolepis diminuta</name>
    <name type="common">Rat tapeworm</name>
    <dbReference type="NCBI Taxonomy" id="6216"/>
    <lineage>
        <taxon>Eukaryota</taxon>
        <taxon>Metazoa</taxon>
        <taxon>Spiralia</taxon>
        <taxon>Lophotrochozoa</taxon>
        <taxon>Platyhelminthes</taxon>
        <taxon>Cestoda</taxon>
        <taxon>Eucestoda</taxon>
        <taxon>Cyclophyllidea</taxon>
        <taxon>Hymenolepididae</taxon>
        <taxon>Hymenolepis</taxon>
    </lineage>
</organism>
<evidence type="ECO:0000313" key="9">
    <source>
        <dbReference type="Proteomes" id="UP000321570"/>
    </source>
</evidence>
<dbReference type="PANTHER" id="PTHR10598">
    <property type="entry name" value="SET1/ASH2 HISTONE METHYLTRANSFERASE COMPLEX SUBUNIT ASH2"/>
    <property type="match status" value="1"/>
</dbReference>
<keyword evidence="2" id="KW-0479">Metal-binding</keyword>
<dbReference type="SMART" id="SM00249">
    <property type="entry name" value="PHD"/>
    <property type="match status" value="1"/>
</dbReference>
<keyword evidence="3" id="KW-0863">Zinc-finger</keyword>
<dbReference type="SMART" id="SM00449">
    <property type="entry name" value="SPRY"/>
    <property type="match status" value="1"/>
</dbReference>